<dbReference type="Proteomes" id="UP000054843">
    <property type="component" value="Unassembled WGS sequence"/>
</dbReference>
<dbReference type="InterPro" id="IPR012337">
    <property type="entry name" value="RNaseH-like_sf"/>
</dbReference>
<proteinExistence type="predicted"/>
<dbReference type="InterPro" id="IPR029526">
    <property type="entry name" value="PGBD"/>
</dbReference>
<dbReference type="OrthoDB" id="10030973at2759"/>
<gene>
    <name evidence="2" type="primary">PGBD4</name>
    <name evidence="2" type="ORF">T10_7236</name>
</gene>
<evidence type="ECO:0000313" key="3">
    <source>
        <dbReference type="Proteomes" id="UP000054843"/>
    </source>
</evidence>
<evidence type="ECO:0000313" key="2">
    <source>
        <dbReference type="EMBL" id="KRZ72739.1"/>
    </source>
</evidence>
<dbReference type="PANTHER" id="PTHR46599:SF6">
    <property type="entry name" value="DUAL SPECIFICITY PHOSPHATASE 26"/>
    <property type="match status" value="1"/>
</dbReference>
<dbReference type="PANTHER" id="PTHR46599">
    <property type="entry name" value="PIGGYBAC TRANSPOSABLE ELEMENT-DERIVED PROTEIN 4"/>
    <property type="match status" value="1"/>
</dbReference>
<dbReference type="EMBL" id="JYDO01000074">
    <property type="protein sequence ID" value="KRZ72739.1"/>
    <property type="molecule type" value="Genomic_DNA"/>
</dbReference>
<dbReference type="STRING" id="268474.A0A0V1MMB5"/>
<dbReference type="SUPFAM" id="SSF53098">
    <property type="entry name" value="Ribonuclease H-like"/>
    <property type="match status" value="1"/>
</dbReference>
<keyword evidence="3" id="KW-1185">Reference proteome</keyword>
<accession>A0A0V1MMB5</accession>
<comment type="caution">
    <text evidence="2">The sequence shown here is derived from an EMBL/GenBank/DDBJ whole genome shotgun (WGS) entry which is preliminary data.</text>
</comment>
<evidence type="ECO:0000259" key="1">
    <source>
        <dbReference type="Pfam" id="PF13843"/>
    </source>
</evidence>
<dbReference type="AlphaFoldDB" id="A0A0V1MMB5"/>
<name>A0A0V1MMB5_9BILA</name>
<protein>
    <submittedName>
        <fullName evidence="2">PiggyBac transposable element-derived protein 4</fullName>
    </submittedName>
</protein>
<organism evidence="2 3">
    <name type="scientific">Trichinella papuae</name>
    <dbReference type="NCBI Taxonomy" id="268474"/>
    <lineage>
        <taxon>Eukaryota</taxon>
        <taxon>Metazoa</taxon>
        <taxon>Ecdysozoa</taxon>
        <taxon>Nematoda</taxon>
        <taxon>Enoplea</taxon>
        <taxon>Dorylaimia</taxon>
        <taxon>Trichinellida</taxon>
        <taxon>Trichinellidae</taxon>
        <taxon>Trichinella</taxon>
    </lineage>
</organism>
<dbReference type="GO" id="GO:0003676">
    <property type="term" value="F:nucleic acid binding"/>
    <property type="evidence" value="ECO:0007669"/>
    <property type="project" value="InterPro"/>
</dbReference>
<dbReference type="Pfam" id="PF13843">
    <property type="entry name" value="DDE_Tnp_1_7"/>
    <property type="match status" value="1"/>
</dbReference>
<dbReference type="InterPro" id="IPR036397">
    <property type="entry name" value="RNaseH_sf"/>
</dbReference>
<feature type="domain" description="PiggyBac transposable element-derived protein" evidence="1">
    <location>
        <begin position="300"/>
        <end position="406"/>
    </location>
</feature>
<reference evidence="2 3" key="1">
    <citation type="submission" date="2015-01" db="EMBL/GenBank/DDBJ databases">
        <title>Evolution of Trichinella species and genotypes.</title>
        <authorList>
            <person name="Korhonen P.K."/>
            <person name="Edoardo P."/>
            <person name="Giuseppe L.R."/>
            <person name="Gasser R.B."/>
        </authorList>
    </citation>
    <scope>NUCLEOTIDE SEQUENCE [LARGE SCALE GENOMIC DNA]</scope>
    <source>
        <strain evidence="2">ISS1980</strain>
    </source>
</reference>
<sequence>MDKTAKAHCAPLTSVPLPRAAWEKLAVDLVGPFHSAKVSFYYLQTNGEVERFNKVLKNCVQAAIRTCQSTPDALKTFIMAYRSTAHSVTGQSPSQLLHGRSLRTKLHVLAPANIAVEKGLRQRVESKQQYMKKYTDQRQILKRHNFKCGDYVRVRRQGLSKKRFRFSKLVQIAEQVGLATFRLTDDRPYCLADSVKWQPTPPKITGRLSVCNVIKMIPGSTRCALSRITDIASSFAVFIPTSIENVILEMANLKGISCSQETWKPLDVTDSRAFIGLLILGGVYRSRDEVTGSLRKWKTASRRSKDKLAAMRVIWDIWVKNLPKMYNPSENVTVDERLYPFKGRCQFRQYMPKKPAKYGIKFWVACCSKSSYAWNMQSYTGKPSSGTHEKNQGMRVVLDMTKGLKVKKEEFDIAWYGEEKYAGAIAGITTLQGRALNSSRFAFSEDCTILSYIPKKNKKVLTRSMMHNDTQVSEGKGSKPDIILHYNNTKGGVDNLDKMTSTYSCQRMTARCPLVVFYNMIDGIGIQRLRSLDRNTSNMECRTVA</sequence>
<dbReference type="Gene3D" id="3.30.420.10">
    <property type="entry name" value="Ribonuclease H-like superfamily/Ribonuclease H"/>
    <property type="match status" value="1"/>
</dbReference>